<dbReference type="Proteomes" id="UP000254869">
    <property type="component" value="Unassembled WGS sequence"/>
</dbReference>
<keyword evidence="3" id="KW-1185">Reference proteome</keyword>
<organism evidence="2 3">
    <name type="scientific">Nocardia pseudobrasiliensis</name>
    <dbReference type="NCBI Taxonomy" id="45979"/>
    <lineage>
        <taxon>Bacteria</taxon>
        <taxon>Bacillati</taxon>
        <taxon>Actinomycetota</taxon>
        <taxon>Actinomycetes</taxon>
        <taxon>Mycobacteriales</taxon>
        <taxon>Nocardiaceae</taxon>
        <taxon>Nocardia</taxon>
    </lineage>
</organism>
<accession>A0A370HS94</accession>
<reference evidence="2 3" key="1">
    <citation type="submission" date="2018-07" db="EMBL/GenBank/DDBJ databases">
        <title>Genomic Encyclopedia of Type Strains, Phase IV (KMG-IV): sequencing the most valuable type-strain genomes for metagenomic binning, comparative biology and taxonomic classification.</title>
        <authorList>
            <person name="Goeker M."/>
        </authorList>
    </citation>
    <scope>NUCLEOTIDE SEQUENCE [LARGE SCALE GENOMIC DNA]</scope>
    <source>
        <strain evidence="2 3">DSM 44290</strain>
    </source>
</reference>
<evidence type="ECO:0000313" key="2">
    <source>
        <dbReference type="EMBL" id="RDI61378.1"/>
    </source>
</evidence>
<dbReference type="EMBL" id="QQBC01000014">
    <property type="protein sequence ID" value="RDI61378.1"/>
    <property type="molecule type" value="Genomic_DNA"/>
</dbReference>
<proteinExistence type="predicted"/>
<dbReference type="STRING" id="1210086.GCA_001613105_06497"/>
<dbReference type="RefSeq" id="WP_068005841.1">
    <property type="nucleotide sequence ID" value="NZ_QQBC01000014.1"/>
</dbReference>
<evidence type="ECO:0000313" key="3">
    <source>
        <dbReference type="Proteomes" id="UP000254869"/>
    </source>
</evidence>
<feature type="coiled-coil region" evidence="1">
    <location>
        <begin position="208"/>
        <end position="289"/>
    </location>
</feature>
<gene>
    <name evidence="2" type="ORF">DFR76_114103</name>
</gene>
<dbReference type="AlphaFoldDB" id="A0A370HS94"/>
<sequence length="396" mass="43618">MNVLTVAEIDNELAVRAREIDAITATLLELDKHPGLTLLRGYTPTGATASRWVSMRQRLDLMWEDFGRLQSILDQARTLRAQHARPGDTERMELTRLLRDRPHELSRVPIPMAERSLTGPSERVLFVGIADTLDRMRATFPEIAEFLDAVDAVNSRVLSGLAPLQAQLDRFGGATAELRAIAEGVADLATHSATDPLAFTVTEIDARIARLAERLRREAMSLAELRDLTENWQPGVAETRARLIDLRTAYERADAARVEAERKILTAPIPRHENLAASLRAELEALAAQFISGVPPLSAAAALLDLRLRISGALETALADEQLGRGLLDRRTELQGRLVAYQAKAARLGVSEDQDVLSSNRIATGLLSRRPCDLAAVTRAVADYRQIIAEKSGRRE</sequence>
<protein>
    <submittedName>
        <fullName evidence="2">Uncharacterized protein</fullName>
    </submittedName>
</protein>
<comment type="caution">
    <text evidence="2">The sequence shown here is derived from an EMBL/GenBank/DDBJ whole genome shotgun (WGS) entry which is preliminary data.</text>
</comment>
<name>A0A370HS94_9NOCA</name>
<evidence type="ECO:0000256" key="1">
    <source>
        <dbReference type="SAM" id="Coils"/>
    </source>
</evidence>
<keyword evidence="1" id="KW-0175">Coiled coil</keyword>